<evidence type="ECO:0000313" key="2">
    <source>
        <dbReference type="Proteomes" id="UP000576082"/>
    </source>
</evidence>
<sequence length="533" mass="62978">MKKQIFIKDWLKLKPYQQQQSSDLFYLRISNQVLGIIKKSEHFNFIETALDPEQVKLMSCFLTSYLEDVVSESNIWSTFRYEHELLYKKCLPFFQKLEDYYEDEINAQDVEVLIWYFINAVQETYEFEPNSFYIKDIAEDVMKVFEDAWEYAPENTTLKLKYTLLESDFYKSREFIDVILFQTYLFYPDTALKQQKVELDIFEKNRNESHLLHLLNSERDRLLHTSFTKLLGLKGKEWAAKVLGEKHPLYTSFLELSPKLEGQFFYKGQDERYVYLEYIATGEKFNLLKESYDNATDLNNVDDILYLGICKWRGEWWFSGVAMIQSFDVNLVNKERNSLESVSATDFLKINSDRNNKTLASQKKAFLEFNQNSLIKILPIEEVEPFVNSFMSFYNKSLGLSSKEVEKIRENHKGSIDQGITLPSSLKENNDSALVFFNEKTGIQMGFDINSAFPLKENSFFNPEKTREHIITLCNSTDISTELVMYCIDNFKDQLPFFESRFGRLLLNDTDFLLRFWKTKDYYSKAMVTEVNE</sequence>
<organism evidence="1 2">
    <name type="scientific">Flammeovirga aprica JL-4</name>
    <dbReference type="NCBI Taxonomy" id="694437"/>
    <lineage>
        <taxon>Bacteria</taxon>
        <taxon>Pseudomonadati</taxon>
        <taxon>Bacteroidota</taxon>
        <taxon>Cytophagia</taxon>
        <taxon>Cytophagales</taxon>
        <taxon>Flammeovirgaceae</taxon>
        <taxon>Flammeovirga</taxon>
    </lineage>
</organism>
<evidence type="ECO:0000313" key="1">
    <source>
        <dbReference type="EMBL" id="NME69414.1"/>
    </source>
</evidence>
<comment type="caution">
    <text evidence="1">The sequence shown here is derived from an EMBL/GenBank/DDBJ whole genome shotgun (WGS) entry which is preliminary data.</text>
</comment>
<protein>
    <submittedName>
        <fullName evidence="1">DUF3843 family protein</fullName>
    </submittedName>
</protein>
<dbReference type="Proteomes" id="UP000576082">
    <property type="component" value="Unassembled WGS sequence"/>
</dbReference>
<dbReference type="AlphaFoldDB" id="A0A7X9RVI8"/>
<proteinExistence type="predicted"/>
<keyword evidence="2" id="KW-1185">Reference proteome</keyword>
<name>A0A7X9RVI8_9BACT</name>
<reference evidence="1 2" key="1">
    <citation type="submission" date="2020-04" db="EMBL/GenBank/DDBJ databases">
        <title>Flammeovirga sp. SR4, a novel species isolated from seawater.</title>
        <authorList>
            <person name="Wang X."/>
        </authorList>
    </citation>
    <scope>NUCLEOTIDE SEQUENCE [LARGE SCALE GENOMIC DNA]</scope>
    <source>
        <strain evidence="1 2">ATCC 23126</strain>
    </source>
</reference>
<dbReference type="Pfam" id="PF12954">
    <property type="entry name" value="DUF3843"/>
    <property type="match status" value="1"/>
</dbReference>
<accession>A0A7X9RVI8</accession>
<dbReference type="InterPro" id="IPR024214">
    <property type="entry name" value="DUF3843"/>
</dbReference>
<dbReference type="EMBL" id="JABANE010000041">
    <property type="protein sequence ID" value="NME69414.1"/>
    <property type="molecule type" value="Genomic_DNA"/>
</dbReference>
<gene>
    <name evidence="1" type="ORF">HHU12_15670</name>
</gene>
<dbReference type="RefSeq" id="WP_169657690.1">
    <property type="nucleotide sequence ID" value="NZ_JABANE010000041.1"/>
</dbReference>